<reference evidence="5" key="2">
    <citation type="submission" date="2021-08" db="EMBL/GenBank/DDBJ databases">
        <authorList>
            <person name="Gostincar C."/>
            <person name="Sun X."/>
            <person name="Song Z."/>
            <person name="Gunde-Cimerman N."/>
        </authorList>
    </citation>
    <scope>NUCLEOTIDE SEQUENCE</scope>
    <source>
        <strain evidence="5">EXF-9298</strain>
    </source>
</reference>
<reference evidence="5" key="1">
    <citation type="journal article" date="2021" name="J Fungi (Basel)">
        <title>Virulence traits and population genomics of the black yeast Aureobasidium melanogenum.</title>
        <authorList>
            <person name="Cernosa A."/>
            <person name="Sun X."/>
            <person name="Gostincar C."/>
            <person name="Fang C."/>
            <person name="Gunde-Cimerman N."/>
            <person name="Song Z."/>
        </authorList>
    </citation>
    <scope>NUCLEOTIDE SEQUENCE</scope>
    <source>
        <strain evidence="5">EXF-9298</strain>
    </source>
</reference>
<name>A0A9P8G0I7_AURME</name>
<feature type="region of interest" description="Disordered" evidence="1">
    <location>
        <begin position="984"/>
        <end position="1102"/>
    </location>
</feature>
<evidence type="ECO:0000313" key="6">
    <source>
        <dbReference type="Proteomes" id="UP000729357"/>
    </source>
</evidence>
<feature type="compositionally biased region" description="Low complexity" evidence="1">
    <location>
        <begin position="68"/>
        <end position="81"/>
    </location>
</feature>
<feature type="compositionally biased region" description="Polar residues" evidence="1">
    <location>
        <begin position="136"/>
        <end position="145"/>
    </location>
</feature>
<feature type="compositionally biased region" description="Basic residues" evidence="1">
    <location>
        <begin position="84"/>
        <end position="102"/>
    </location>
</feature>
<dbReference type="Pfam" id="PF14611">
    <property type="entry name" value="KH_SLS1_1"/>
    <property type="match status" value="1"/>
</dbReference>
<dbReference type="InterPro" id="IPR032741">
    <property type="entry name" value="Sls1_KH-1"/>
</dbReference>
<feature type="region of interest" description="Disordered" evidence="1">
    <location>
        <begin position="130"/>
        <end position="163"/>
    </location>
</feature>
<dbReference type="Pfam" id="PF20778">
    <property type="entry name" value="SLS1_C"/>
    <property type="match status" value="1"/>
</dbReference>
<evidence type="ECO:0000259" key="4">
    <source>
        <dbReference type="Pfam" id="PF20778"/>
    </source>
</evidence>
<feature type="compositionally biased region" description="Basic and acidic residues" evidence="1">
    <location>
        <begin position="940"/>
        <end position="954"/>
    </location>
</feature>
<feature type="domain" description="SLS1 first KH" evidence="2">
    <location>
        <begin position="318"/>
        <end position="382"/>
    </location>
</feature>
<dbReference type="EMBL" id="JAHFXS010000228">
    <property type="protein sequence ID" value="KAG9987398.1"/>
    <property type="molecule type" value="Genomic_DNA"/>
</dbReference>
<organism evidence="5 6">
    <name type="scientific">Aureobasidium melanogenum</name>
    <name type="common">Aureobasidium pullulans var. melanogenum</name>
    <dbReference type="NCBI Taxonomy" id="46634"/>
    <lineage>
        <taxon>Eukaryota</taxon>
        <taxon>Fungi</taxon>
        <taxon>Dikarya</taxon>
        <taxon>Ascomycota</taxon>
        <taxon>Pezizomycotina</taxon>
        <taxon>Dothideomycetes</taxon>
        <taxon>Dothideomycetidae</taxon>
        <taxon>Dothideales</taxon>
        <taxon>Saccotheciaceae</taxon>
        <taxon>Aureobasidium</taxon>
    </lineage>
</organism>
<dbReference type="GO" id="GO:0005743">
    <property type="term" value="C:mitochondrial inner membrane"/>
    <property type="evidence" value="ECO:0007669"/>
    <property type="project" value="InterPro"/>
</dbReference>
<feature type="compositionally biased region" description="Acidic residues" evidence="1">
    <location>
        <begin position="990"/>
        <end position="1005"/>
    </location>
</feature>
<feature type="compositionally biased region" description="Polar residues" evidence="1">
    <location>
        <begin position="53"/>
        <end position="67"/>
    </location>
</feature>
<keyword evidence="6" id="KW-1185">Reference proteome</keyword>
<feature type="domain" description="SLS1 C-terminal" evidence="4">
    <location>
        <begin position="491"/>
        <end position="872"/>
    </location>
</feature>
<comment type="caution">
    <text evidence="5">The sequence shown here is derived from an EMBL/GenBank/DDBJ whole genome shotgun (WGS) entry which is preliminary data.</text>
</comment>
<accession>A0A9P8G0I7</accession>
<dbReference type="PANTHER" id="PTHR37919">
    <property type="entry name" value="PROTEIN CBG05606"/>
    <property type="match status" value="1"/>
</dbReference>
<gene>
    <name evidence="5" type="ORF">KCU98_g3368</name>
</gene>
<dbReference type="PANTHER" id="PTHR37919:SF2">
    <property type="entry name" value="EXPERA DOMAIN-CONTAINING PROTEIN"/>
    <property type="match status" value="1"/>
</dbReference>
<sequence>MLLETVHGDAVLVACRLSVLMLRPSSARDASICLRCNLRLVLRQIHHRRYLSTDESPLPTQDFPASTSAPSSEQQQNPQPSRLRLIRTHGNHGKIRGKKGGQRRVESSESLSIASLGQSSEVIVLRDLHEPRPENKTQNPNNQPINHAESAEPKPPALTGRDIENMSGRRALRPRLAEVFESIDALRPDEGIHVLTDDEFRQNFAALNKGYTISQLKGYLVQKTAPAKPSSSKANKFRRLLTASNEPASTEISSTINALQNLKRTAWHAGTTSMTKRLPMVDFSMSIGRKMNNKDDVIESILRHAWALGIEEEQAAIGEMEFLLSPMQFGLLLTKNSQTLKPLLESSKFYRNSRFQLHQAERVIRIVGPRAEAEAIAHVLTEAYAPARSADINLETFHDALQQNSSGLTLRDILTPAQLTNIMNLTRTYIHCDFDAKRLRIASFVDVAINDAHRLLIALLPSNSRAKVTHLYDSHDADDCRLEALISTKNLPSHAKHRQLGRWVTTSPWVRQSGTDPTLLDAGHDEHSGGSALKYSPIPPLQSHSPIIEEAVALLKSRLDPSEEDAPEIESPIWPRKPRVTLWRARVGLSLHDLQDKNHYPGLNGLSSGLEDPAAFPKQVFSFQVPSLVGLLSTGSRSSPWTRDPSERTALTAHLIPSPLEKTGILASATLPTVQLRFWVEGTARPFTDNTRMSATLPDGKHIVFRDIRAIISTEAVQVNLPSHPADLRFEREEVMGSRHDIKDSKIRTFIEAVFESMATDAALRAPPALQISVPQMSVGARSESLLDSPQHAVGVETPGGSEEVNRGQTVVAKYLFAGFEHQEQRRYDLKVLGPDYSATVYNTEAGMTGGRRLELSLDYSGKRLKDTEERSRAVDKLANASVNVINSLAQFQVKEPLDRRGMKYVTLDMSSRSQLDITKPKSLSKEHDRATYRPTTVESRQDCDSAHESKDPSTGETGRAAGEEALQAQITNDGNPSVMEKVAKQEQGVELDTDQDPQVEEAASDETAAPETIAIEKPESQTRTFDADEEHGALLVSEQATGTKTSPSTSSTSTTEQDTSAQKDTQASPEPEIQGVKAEEAKAPEEEPLSVRLRRMMGGGA</sequence>
<feature type="non-terminal residue" evidence="5">
    <location>
        <position position="1102"/>
    </location>
</feature>
<feature type="domain" description="SLS1 N-terminal" evidence="3">
    <location>
        <begin position="177"/>
        <end position="310"/>
    </location>
</feature>
<evidence type="ECO:0008006" key="7">
    <source>
        <dbReference type="Google" id="ProtNLM"/>
    </source>
</evidence>
<evidence type="ECO:0000259" key="3">
    <source>
        <dbReference type="Pfam" id="PF20776"/>
    </source>
</evidence>
<feature type="compositionally biased region" description="Low complexity" evidence="1">
    <location>
        <begin position="1042"/>
        <end position="1061"/>
    </location>
</feature>
<dbReference type="InterPro" id="IPR048400">
    <property type="entry name" value="SLS1_N"/>
</dbReference>
<dbReference type="Proteomes" id="UP000729357">
    <property type="component" value="Unassembled WGS sequence"/>
</dbReference>
<dbReference type="InterPro" id="IPR048401">
    <property type="entry name" value="SLS1_C"/>
</dbReference>
<dbReference type="AlphaFoldDB" id="A0A9P8G0I7"/>
<feature type="region of interest" description="Disordered" evidence="1">
    <location>
        <begin position="53"/>
        <end position="113"/>
    </location>
</feature>
<dbReference type="Pfam" id="PF20776">
    <property type="entry name" value="SLS1_N"/>
    <property type="match status" value="1"/>
</dbReference>
<protein>
    <recommendedName>
        <fullName evidence="7">Mitochondrial inner-membrane-bound regulator-domain-containing protein</fullName>
    </recommendedName>
</protein>
<feature type="region of interest" description="Disordered" evidence="1">
    <location>
        <begin position="917"/>
        <end position="960"/>
    </location>
</feature>
<evidence type="ECO:0000313" key="5">
    <source>
        <dbReference type="EMBL" id="KAG9987398.1"/>
    </source>
</evidence>
<proteinExistence type="predicted"/>
<evidence type="ECO:0000259" key="2">
    <source>
        <dbReference type="Pfam" id="PF14611"/>
    </source>
</evidence>
<evidence type="ECO:0000256" key="1">
    <source>
        <dbReference type="SAM" id="MobiDB-lite"/>
    </source>
</evidence>